<dbReference type="Proteomes" id="UP000076761">
    <property type="component" value="Unassembled WGS sequence"/>
</dbReference>
<keyword evidence="7" id="KW-0472">Membrane</keyword>
<evidence type="ECO:0000256" key="4">
    <source>
        <dbReference type="ARBA" id="ARBA00023002"/>
    </source>
</evidence>
<dbReference type="STRING" id="1314782.A0A165N9E9"/>
<dbReference type="InterPro" id="IPR050783">
    <property type="entry name" value="Oxylipin_biosynth_metab"/>
</dbReference>
<dbReference type="AlphaFoldDB" id="A0A165N9E9"/>
<proteinExistence type="predicted"/>
<keyword evidence="2 6" id="KW-0479">Metal-binding</keyword>
<accession>A0A165N9E9</accession>
<dbReference type="GO" id="GO:0006979">
    <property type="term" value="P:response to oxidative stress"/>
    <property type="evidence" value="ECO:0007669"/>
    <property type="project" value="InterPro"/>
</dbReference>
<dbReference type="SUPFAM" id="SSF48113">
    <property type="entry name" value="Heme-dependent peroxidases"/>
    <property type="match status" value="1"/>
</dbReference>
<dbReference type="InterPro" id="IPR019791">
    <property type="entry name" value="Haem_peroxidase_animal"/>
</dbReference>
<dbReference type="Pfam" id="PF03098">
    <property type="entry name" value="An_peroxidase"/>
    <property type="match status" value="1"/>
</dbReference>
<evidence type="ECO:0000313" key="8">
    <source>
        <dbReference type="EMBL" id="KZT19341.1"/>
    </source>
</evidence>
<dbReference type="PRINTS" id="PR00457">
    <property type="entry name" value="ANPEROXIDASE"/>
</dbReference>
<dbReference type="CDD" id="cd09817">
    <property type="entry name" value="linoleate_diol_synthase_like"/>
    <property type="match status" value="1"/>
</dbReference>
<evidence type="ECO:0000313" key="9">
    <source>
        <dbReference type="Proteomes" id="UP000076761"/>
    </source>
</evidence>
<keyword evidence="7" id="KW-0812">Transmembrane</keyword>
<protein>
    <submittedName>
        <fullName evidence="8">Heme peroxidase</fullName>
    </submittedName>
</protein>
<keyword evidence="4" id="KW-0560">Oxidoreductase</keyword>
<dbReference type="InterPro" id="IPR037120">
    <property type="entry name" value="Haem_peroxidase_sf_animal"/>
</dbReference>
<feature type="binding site" description="axial binding residue" evidence="6">
    <location>
        <position position="410"/>
    </location>
    <ligand>
        <name>heme b</name>
        <dbReference type="ChEBI" id="CHEBI:60344"/>
    </ligand>
    <ligandPart>
        <name>Fe</name>
        <dbReference type="ChEBI" id="CHEBI:18248"/>
    </ligandPart>
</feature>
<reference evidence="8 9" key="1">
    <citation type="journal article" date="2016" name="Mol. Biol. Evol.">
        <title>Comparative Genomics of Early-Diverging Mushroom-Forming Fungi Provides Insights into the Origins of Lignocellulose Decay Capabilities.</title>
        <authorList>
            <person name="Nagy L.G."/>
            <person name="Riley R."/>
            <person name="Tritt A."/>
            <person name="Adam C."/>
            <person name="Daum C."/>
            <person name="Floudas D."/>
            <person name="Sun H."/>
            <person name="Yadav J.S."/>
            <person name="Pangilinan J."/>
            <person name="Larsson K.H."/>
            <person name="Matsuura K."/>
            <person name="Barry K."/>
            <person name="Labutti K."/>
            <person name="Kuo R."/>
            <person name="Ohm R.A."/>
            <person name="Bhattacharya S.S."/>
            <person name="Shirouzu T."/>
            <person name="Yoshinaga Y."/>
            <person name="Martin F.M."/>
            <person name="Grigoriev I.V."/>
            <person name="Hibbett D.S."/>
        </authorList>
    </citation>
    <scope>NUCLEOTIDE SEQUENCE [LARGE SCALE GENOMIC DNA]</scope>
    <source>
        <strain evidence="8 9">HHB14362 ss-1</strain>
    </source>
</reference>
<dbReference type="GO" id="GO:0004601">
    <property type="term" value="F:peroxidase activity"/>
    <property type="evidence" value="ECO:0007669"/>
    <property type="project" value="UniProtKB-KW"/>
</dbReference>
<keyword evidence="7" id="KW-1133">Transmembrane helix</keyword>
<dbReference type="GO" id="GO:0051213">
    <property type="term" value="F:dioxygenase activity"/>
    <property type="evidence" value="ECO:0007669"/>
    <property type="project" value="UniProtKB-KW"/>
</dbReference>
<name>A0A165N9E9_9AGAM</name>
<organism evidence="8 9">
    <name type="scientific">Neolentinus lepideus HHB14362 ss-1</name>
    <dbReference type="NCBI Taxonomy" id="1314782"/>
    <lineage>
        <taxon>Eukaryota</taxon>
        <taxon>Fungi</taxon>
        <taxon>Dikarya</taxon>
        <taxon>Basidiomycota</taxon>
        <taxon>Agaricomycotina</taxon>
        <taxon>Agaricomycetes</taxon>
        <taxon>Gloeophyllales</taxon>
        <taxon>Gloeophyllaceae</taxon>
        <taxon>Neolentinus</taxon>
    </lineage>
</organism>
<dbReference type="PANTHER" id="PTHR11903">
    <property type="entry name" value="PROSTAGLANDIN G/H SYNTHASE"/>
    <property type="match status" value="1"/>
</dbReference>
<dbReference type="InParanoid" id="A0A165N9E9"/>
<dbReference type="OrthoDB" id="823504at2759"/>
<dbReference type="EMBL" id="KV425643">
    <property type="protein sequence ID" value="KZT19341.1"/>
    <property type="molecule type" value="Genomic_DNA"/>
</dbReference>
<keyword evidence="8" id="KW-0575">Peroxidase</keyword>
<dbReference type="InterPro" id="IPR010255">
    <property type="entry name" value="Haem_peroxidase_sf"/>
</dbReference>
<keyword evidence="5 6" id="KW-0408">Iron</keyword>
<dbReference type="PANTHER" id="PTHR11903:SF37">
    <property type="entry name" value="PSI-PRODUCING OXYGENASE A"/>
    <property type="match status" value="1"/>
</dbReference>
<keyword evidence="3" id="KW-0223">Dioxygenase</keyword>
<gene>
    <name evidence="8" type="ORF">NEOLEDRAFT_1142190</name>
</gene>
<feature type="transmembrane region" description="Helical" evidence="7">
    <location>
        <begin position="6"/>
        <end position="26"/>
    </location>
</feature>
<sequence>MALKNLVFELVALYIRVVLAVFKFAMSGILKSFASRAELLQESIAPVDLDGGQEVPDVLTRDLNDLVQIDARGLGFKLSDIPAYLDMIKNSNGKGMDDRLFFLEKVLTLMARAPDNFAPTVQLQQGVIGILYKDLPHPPAGFLSLPTSAAPAATNAAVPYAYRSADGSNYNPLLPSLGQANQPYARSVPSTSPTPRAALPDPALVFDTLLKRKGFMPHPGGISSLFFAFADLIIHCLFNTDPRDWTKNATSSYLDLSVLYGVGEAQVRAMRKGDGTGMIWEDAFADPRLMLMPPSVGALLVLFNRNHNYVAQRILAINENGNLVSPPPADPAKKAAQDDELFARARMVNCGYFMQVILADYVGAILGLARDGLAWRLNPLEGTRDLDHTVSPRGEGNAVSVEFNLMYRWHATTSQVDEKWTEKAFGELWPGKSFSDITLDDFKTVAVNKLRAAGDPRKWPIGDVQRNADGRFDDAKLAELLQNATAAPASAFGARSTPEVLRVVEILGMEQARSWGVCTMNEFRKFMGLKPYKDFREWNPDVEIASAAEALYHDIDNLELHVGLQAEESKKPMPGAGLCPGYTISRAILGDAVCLTRGDRFMTVDFTPFNFTSWGYQDCQINKYDGSYGGMLTKLLFRHLPEYYPRDSAYAFFPFMVPGSMKKEMEKHGGPVESYSWTRPAVPNGVGVESVGTGGYAERMGKVVNGVRLDATVVDKALFGEKQLAAWGSSFAALTRGLVESKSIRYVGSTKRYVDVVKDVINLVPVYWIANEVLGLPLKTDANTHGSMREQTLYKRFADVADYVFVDTDAGAEFELRENSAKVVEEVVKRVERHLTRLRDGLFSVHGIVNTAVDTVDGLWAGRNEHSDAFLKSLLTVSAGTGVDVLANTLVMEVLSTAALYSKALALIVDLYLDDGNQEARAEMVRLASGGTETAVLGQVRHALGNISPVGNGQPYGMMNTVFFEKTSVEVLRVIFSLPGLVRAPGSSGILNKFTQNGLGAPEQLYIDPAGKIGPWPASLVVQYN</sequence>
<dbReference type="PROSITE" id="PS50292">
    <property type="entry name" value="PEROXIDASE_3"/>
    <property type="match status" value="1"/>
</dbReference>
<evidence type="ECO:0000256" key="1">
    <source>
        <dbReference type="ARBA" id="ARBA00022617"/>
    </source>
</evidence>
<dbReference type="GO" id="GO:0046872">
    <property type="term" value="F:metal ion binding"/>
    <property type="evidence" value="ECO:0007669"/>
    <property type="project" value="UniProtKB-KW"/>
</dbReference>
<evidence type="ECO:0000256" key="2">
    <source>
        <dbReference type="ARBA" id="ARBA00022723"/>
    </source>
</evidence>
<dbReference type="GO" id="GO:0020037">
    <property type="term" value="F:heme binding"/>
    <property type="evidence" value="ECO:0007669"/>
    <property type="project" value="InterPro"/>
</dbReference>
<evidence type="ECO:0000256" key="6">
    <source>
        <dbReference type="PIRSR" id="PIRSR619791-2"/>
    </source>
</evidence>
<keyword evidence="9" id="KW-1185">Reference proteome</keyword>
<evidence type="ECO:0000256" key="3">
    <source>
        <dbReference type="ARBA" id="ARBA00022964"/>
    </source>
</evidence>
<evidence type="ECO:0000256" key="7">
    <source>
        <dbReference type="SAM" id="Phobius"/>
    </source>
</evidence>
<keyword evidence="1 6" id="KW-0349">Heme</keyword>
<dbReference type="InterPro" id="IPR034812">
    <property type="entry name" value="Ppo-like_N"/>
</dbReference>
<evidence type="ECO:0000256" key="5">
    <source>
        <dbReference type="ARBA" id="ARBA00023004"/>
    </source>
</evidence>
<dbReference type="GO" id="GO:0006631">
    <property type="term" value="P:fatty acid metabolic process"/>
    <property type="evidence" value="ECO:0007669"/>
    <property type="project" value="UniProtKB-ARBA"/>
</dbReference>
<dbReference type="Gene3D" id="1.10.640.10">
    <property type="entry name" value="Haem peroxidase domain superfamily, animal type"/>
    <property type="match status" value="1"/>
</dbReference>